<sequence>MLVKKEILECVAFILYKDDKEQFHYVGTAFFLGEYVEDINKTFTYIVTAKHVIAGIKTKQNDGNVYLRMNAKTGSTKLILLNLEDWQFHEDDPYADAAVFFGPPDNGETEYKCFPFSGLANVTILEKEEIGIGDEICLTGLFINHFQ</sequence>
<dbReference type="AlphaFoldDB" id="A0A2M8LH38"/>
<evidence type="ECO:0008006" key="3">
    <source>
        <dbReference type="Google" id="ProtNLM"/>
    </source>
</evidence>
<evidence type="ECO:0000313" key="1">
    <source>
        <dbReference type="EMBL" id="PJE76725.1"/>
    </source>
</evidence>
<comment type="caution">
    <text evidence="1">The sequence shown here is derived from an EMBL/GenBank/DDBJ whole genome shotgun (WGS) entry which is preliminary data.</text>
</comment>
<dbReference type="InterPro" id="IPR009003">
    <property type="entry name" value="Peptidase_S1_PA"/>
</dbReference>
<evidence type="ECO:0000313" key="2">
    <source>
        <dbReference type="Proteomes" id="UP000231436"/>
    </source>
</evidence>
<organism evidence="1 2">
    <name type="scientific">Candidatus Uhrbacteria bacterium CG10_big_fil_rev_8_21_14_0_10_48_16</name>
    <dbReference type="NCBI Taxonomy" id="1975038"/>
    <lineage>
        <taxon>Bacteria</taxon>
        <taxon>Candidatus Uhriibacteriota</taxon>
    </lineage>
</organism>
<proteinExistence type="predicted"/>
<accession>A0A2M8LH38</accession>
<dbReference type="EMBL" id="PFEU01000015">
    <property type="protein sequence ID" value="PJE76725.1"/>
    <property type="molecule type" value="Genomic_DNA"/>
</dbReference>
<dbReference type="SUPFAM" id="SSF50494">
    <property type="entry name" value="Trypsin-like serine proteases"/>
    <property type="match status" value="1"/>
</dbReference>
<gene>
    <name evidence="1" type="ORF">COV05_03085</name>
</gene>
<reference evidence="2" key="1">
    <citation type="submission" date="2017-09" db="EMBL/GenBank/DDBJ databases">
        <title>Depth-based differentiation of microbial function through sediment-hosted aquifers and enrichment of novel symbionts in the deep terrestrial subsurface.</title>
        <authorList>
            <person name="Probst A.J."/>
            <person name="Ladd B."/>
            <person name="Jarett J.K."/>
            <person name="Geller-Mcgrath D.E."/>
            <person name="Sieber C.M.K."/>
            <person name="Emerson J.B."/>
            <person name="Anantharaman K."/>
            <person name="Thomas B.C."/>
            <person name="Malmstrom R."/>
            <person name="Stieglmeier M."/>
            <person name="Klingl A."/>
            <person name="Woyke T."/>
            <person name="Ryan C.M."/>
            <person name="Banfield J.F."/>
        </authorList>
    </citation>
    <scope>NUCLEOTIDE SEQUENCE [LARGE SCALE GENOMIC DNA]</scope>
</reference>
<dbReference type="Proteomes" id="UP000231436">
    <property type="component" value="Unassembled WGS sequence"/>
</dbReference>
<name>A0A2M8LH38_9BACT</name>
<protein>
    <recommendedName>
        <fullName evidence="3">Peptidase S1 domain-containing protein</fullName>
    </recommendedName>
</protein>